<organism evidence="1 2">
    <name type="scientific">Nocardioides aromaticivorans</name>
    <dbReference type="NCBI Taxonomy" id="200618"/>
    <lineage>
        <taxon>Bacteria</taxon>
        <taxon>Bacillati</taxon>
        <taxon>Actinomycetota</taxon>
        <taxon>Actinomycetes</taxon>
        <taxon>Propionibacteriales</taxon>
        <taxon>Nocardioidaceae</taxon>
        <taxon>Nocardioides</taxon>
    </lineage>
</organism>
<reference evidence="1 2" key="1">
    <citation type="submission" date="2020-07" db="EMBL/GenBank/DDBJ databases">
        <title>Sequencing the genomes of 1000 actinobacteria strains.</title>
        <authorList>
            <person name="Klenk H.-P."/>
        </authorList>
    </citation>
    <scope>NUCLEOTIDE SEQUENCE [LARGE SCALE GENOMIC DNA]</scope>
    <source>
        <strain evidence="1 2">DSM 15131</strain>
    </source>
</reference>
<dbReference type="EMBL" id="JACBZM010000001">
    <property type="protein sequence ID" value="NYI46301.1"/>
    <property type="molecule type" value="Genomic_DNA"/>
</dbReference>
<proteinExistence type="predicted"/>
<dbReference type="AlphaFoldDB" id="A0A7Y9ZMJ3"/>
<dbReference type="RefSeq" id="WP_308645607.1">
    <property type="nucleotide sequence ID" value="NZ_JACBZM010000001.1"/>
</dbReference>
<dbReference type="Proteomes" id="UP000562045">
    <property type="component" value="Unassembled WGS sequence"/>
</dbReference>
<evidence type="ECO:0000313" key="1">
    <source>
        <dbReference type="EMBL" id="NYI46301.1"/>
    </source>
</evidence>
<name>A0A7Y9ZMJ3_9ACTN</name>
<sequence length="202" mass="22064">MTRAGVPYELYQCTGGIASKCRASILKDIAEEVVTNVVATRLAFPTDDLLQATADDRTRLDALHAKRAELDEDERQLAKSGLSISNRIKFTEEIDAARAALEKESGRLLRSVHLADMFSSLTVDKVGMEAVGGFSIRLAAEDIKARLLDPNTSLEKRQAVIKALVSVQVLPHPKGVRPTQELARQRVDITPLNVSTGEPLYG</sequence>
<protein>
    <submittedName>
        <fullName evidence="1">Uncharacterized protein</fullName>
    </submittedName>
</protein>
<gene>
    <name evidence="1" type="ORF">BJ993_003381</name>
</gene>
<evidence type="ECO:0000313" key="2">
    <source>
        <dbReference type="Proteomes" id="UP000562045"/>
    </source>
</evidence>
<accession>A0A7Y9ZMJ3</accession>
<comment type="caution">
    <text evidence="1">The sequence shown here is derived from an EMBL/GenBank/DDBJ whole genome shotgun (WGS) entry which is preliminary data.</text>
</comment>